<organism evidence="1 2">
    <name type="scientific">Leptotrombidium deliense</name>
    <dbReference type="NCBI Taxonomy" id="299467"/>
    <lineage>
        <taxon>Eukaryota</taxon>
        <taxon>Metazoa</taxon>
        <taxon>Ecdysozoa</taxon>
        <taxon>Arthropoda</taxon>
        <taxon>Chelicerata</taxon>
        <taxon>Arachnida</taxon>
        <taxon>Acari</taxon>
        <taxon>Acariformes</taxon>
        <taxon>Trombidiformes</taxon>
        <taxon>Prostigmata</taxon>
        <taxon>Anystina</taxon>
        <taxon>Parasitengona</taxon>
        <taxon>Trombiculoidea</taxon>
        <taxon>Trombiculidae</taxon>
        <taxon>Leptotrombidium</taxon>
    </lineage>
</organism>
<gene>
    <name evidence="1" type="ORF">B4U80_10506</name>
</gene>
<dbReference type="EMBL" id="NCKV01030395">
    <property type="protein sequence ID" value="RWS19085.1"/>
    <property type="molecule type" value="Genomic_DNA"/>
</dbReference>
<sequence length="81" mass="9489">MKENHLTASQQLLITTRDGEYLIINESLLNGKILRTFDLSPLYILNLSDSLRSMQLIDYKYLLFGCDNGKLSVYQIDFNRW</sequence>
<proteinExistence type="predicted"/>
<dbReference type="Proteomes" id="UP000288716">
    <property type="component" value="Unassembled WGS sequence"/>
</dbReference>
<dbReference type="AlphaFoldDB" id="A0A443RV87"/>
<dbReference type="OrthoDB" id="26681at2759"/>
<keyword evidence="2" id="KW-1185">Reference proteome</keyword>
<name>A0A443RV87_9ACAR</name>
<comment type="caution">
    <text evidence="1">The sequence shown here is derived from an EMBL/GenBank/DDBJ whole genome shotgun (WGS) entry which is preliminary data.</text>
</comment>
<dbReference type="VEuPathDB" id="VectorBase:LDEU012955"/>
<dbReference type="STRING" id="299467.A0A443RV87"/>
<accession>A0A443RV87</accession>
<feature type="non-terminal residue" evidence="1">
    <location>
        <position position="81"/>
    </location>
</feature>
<protein>
    <submittedName>
        <fullName evidence="1">Neurobeachin-like protein</fullName>
    </submittedName>
</protein>
<reference evidence="1 2" key="1">
    <citation type="journal article" date="2018" name="Gigascience">
        <title>Genomes of trombidid mites reveal novel predicted allergens and laterally-transferred genes associated with secondary metabolism.</title>
        <authorList>
            <person name="Dong X."/>
            <person name="Chaisiri K."/>
            <person name="Xia D."/>
            <person name="Armstrong S.D."/>
            <person name="Fang Y."/>
            <person name="Donnelly M.J."/>
            <person name="Kadowaki T."/>
            <person name="McGarry J.W."/>
            <person name="Darby A.C."/>
            <person name="Makepeace B.L."/>
        </authorList>
    </citation>
    <scope>NUCLEOTIDE SEQUENCE [LARGE SCALE GENOMIC DNA]</scope>
    <source>
        <strain evidence="1">UoL-UT</strain>
    </source>
</reference>
<evidence type="ECO:0000313" key="2">
    <source>
        <dbReference type="Proteomes" id="UP000288716"/>
    </source>
</evidence>
<dbReference type="SUPFAM" id="SSF50978">
    <property type="entry name" value="WD40 repeat-like"/>
    <property type="match status" value="1"/>
</dbReference>
<dbReference type="InterPro" id="IPR036322">
    <property type="entry name" value="WD40_repeat_dom_sf"/>
</dbReference>
<evidence type="ECO:0000313" key="1">
    <source>
        <dbReference type="EMBL" id="RWS19085.1"/>
    </source>
</evidence>